<feature type="transmembrane region" description="Helical" evidence="6">
    <location>
        <begin position="12"/>
        <end position="31"/>
    </location>
</feature>
<evidence type="ECO:0000256" key="6">
    <source>
        <dbReference type="SAM" id="Phobius"/>
    </source>
</evidence>
<dbReference type="InterPro" id="IPR002123">
    <property type="entry name" value="Plipid/glycerol_acylTrfase"/>
</dbReference>
<dbReference type="Pfam" id="PF01553">
    <property type="entry name" value="Acyltransferase"/>
    <property type="match status" value="1"/>
</dbReference>
<gene>
    <name evidence="8" type="ORF">GJJ64_16320</name>
</gene>
<evidence type="ECO:0000256" key="5">
    <source>
        <dbReference type="ARBA" id="ARBA00023315"/>
    </source>
</evidence>
<protein>
    <submittedName>
        <fullName evidence="8">1-acyl-sn-glycerol-3-phosphate acyltransferase</fullName>
    </submittedName>
</protein>
<reference evidence="8 9" key="1">
    <citation type="submission" date="2019-11" db="EMBL/GenBank/DDBJ databases">
        <authorList>
            <person name="Cheng Q."/>
            <person name="Yang Z."/>
        </authorList>
    </citation>
    <scope>NUCLEOTIDE SEQUENCE [LARGE SCALE GENOMIC DNA]</scope>
    <source>
        <strain evidence="8 9">HX-22-1</strain>
    </source>
</reference>
<dbReference type="Proteomes" id="UP000462931">
    <property type="component" value="Unassembled WGS sequence"/>
</dbReference>
<dbReference type="SUPFAM" id="SSF69593">
    <property type="entry name" value="Glycerol-3-phosphate (1)-acyltransferase"/>
    <property type="match status" value="1"/>
</dbReference>
<evidence type="ECO:0000313" key="9">
    <source>
        <dbReference type="Proteomes" id="UP000462931"/>
    </source>
</evidence>
<keyword evidence="4" id="KW-0443">Lipid metabolism</keyword>
<evidence type="ECO:0000259" key="7">
    <source>
        <dbReference type="SMART" id="SM00563"/>
    </source>
</evidence>
<keyword evidence="3 8" id="KW-0808">Transferase</keyword>
<keyword evidence="6" id="KW-1133">Transmembrane helix</keyword>
<comment type="pathway">
    <text evidence="1">Lipid metabolism.</text>
</comment>
<evidence type="ECO:0000256" key="1">
    <source>
        <dbReference type="ARBA" id="ARBA00005189"/>
    </source>
</evidence>
<evidence type="ECO:0000256" key="2">
    <source>
        <dbReference type="ARBA" id="ARBA00022516"/>
    </source>
</evidence>
<dbReference type="RefSeq" id="WP_154288841.1">
    <property type="nucleotide sequence ID" value="NZ_WKJI01000007.1"/>
</dbReference>
<evidence type="ECO:0000256" key="3">
    <source>
        <dbReference type="ARBA" id="ARBA00022679"/>
    </source>
</evidence>
<dbReference type="GO" id="GO:0003841">
    <property type="term" value="F:1-acylglycerol-3-phosphate O-acyltransferase activity"/>
    <property type="evidence" value="ECO:0007669"/>
    <property type="project" value="TreeGrafter"/>
</dbReference>
<evidence type="ECO:0000256" key="4">
    <source>
        <dbReference type="ARBA" id="ARBA00023098"/>
    </source>
</evidence>
<organism evidence="8 9">
    <name type="scientific">Pedobacter puniceum</name>
    <dbReference type="NCBI Taxonomy" id="2666136"/>
    <lineage>
        <taxon>Bacteria</taxon>
        <taxon>Pseudomonadati</taxon>
        <taxon>Bacteroidota</taxon>
        <taxon>Sphingobacteriia</taxon>
        <taxon>Sphingobacteriales</taxon>
        <taxon>Sphingobacteriaceae</taxon>
        <taxon>Pedobacter</taxon>
    </lineage>
</organism>
<dbReference type="EMBL" id="WKJI01000007">
    <property type="protein sequence ID" value="MRX48762.1"/>
    <property type="molecule type" value="Genomic_DNA"/>
</dbReference>
<dbReference type="CDD" id="cd07989">
    <property type="entry name" value="LPLAT_AGPAT-like"/>
    <property type="match status" value="1"/>
</dbReference>
<keyword evidence="5 8" id="KW-0012">Acyltransferase</keyword>
<dbReference type="PANTHER" id="PTHR10434">
    <property type="entry name" value="1-ACYL-SN-GLYCEROL-3-PHOSPHATE ACYLTRANSFERASE"/>
    <property type="match status" value="1"/>
</dbReference>
<feature type="domain" description="Phospholipid/glycerol acyltransferase" evidence="7">
    <location>
        <begin position="74"/>
        <end position="189"/>
    </location>
</feature>
<dbReference type="GO" id="GO:0006654">
    <property type="term" value="P:phosphatidic acid biosynthetic process"/>
    <property type="evidence" value="ECO:0007669"/>
    <property type="project" value="TreeGrafter"/>
</dbReference>
<dbReference type="AlphaFoldDB" id="A0A7K0FSM6"/>
<comment type="caution">
    <text evidence="8">The sequence shown here is derived from an EMBL/GenBank/DDBJ whole genome shotgun (WGS) entry which is preliminary data.</text>
</comment>
<evidence type="ECO:0000313" key="8">
    <source>
        <dbReference type="EMBL" id="MRX48762.1"/>
    </source>
</evidence>
<proteinExistence type="predicted"/>
<keyword evidence="6" id="KW-0472">Membrane</keyword>
<dbReference type="PANTHER" id="PTHR10434:SF64">
    <property type="entry name" value="1-ACYL-SN-GLYCEROL-3-PHOSPHATE ACYLTRANSFERASE-RELATED"/>
    <property type="match status" value="1"/>
</dbReference>
<accession>A0A7K0FSM6</accession>
<keyword evidence="6" id="KW-0812">Transmembrane</keyword>
<keyword evidence="2" id="KW-0444">Lipid biosynthesis</keyword>
<dbReference type="SMART" id="SM00563">
    <property type="entry name" value="PlsC"/>
    <property type="match status" value="1"/>
</dbReference>
<sequence length="255" mass="30066">MKQILKQLHLYFYHFMVVLFYFLLYPWLYGYSRNQRSYHKLNKIRKWNAQLACFFSGIRYEYQFKEKIDWSKTYIVCANHSSNIDIMAMNILMKNNFFYMGKDELLDNPLTALYFKTIDVPVKRESKISSYKAFKKAEERLQEGMSLIIFPEGKIGDEYPPLLHPFKNGPFKLAISLGVPILPVSIVNNWEILWDDGKRYGSKPGKCQVIVHEPVYTASLSEKDEENLKNNVFEIVHSALNYKVYKDSLAYSDEN</sequence>
<name>A0A7K0FSM6_9SPHI</name>
<keyword evidence="9" id="KW-1185">Reference proteome</keyword>